<dbReference type="Proteomes" id="UP000054217">
    <property type="component" value="Unassembled WGS sequence"/>
</dbReference>
<protein>
    <submittedName>
        <fullName evidence="2">Uncharacterized protein</fullName>
    </submittedName>
</protein>
<reference evidence="2 3" key="1">
    <citation type="submission" date="2014-04" db="EMBL/GenBank/DDBJ databases">
        <authorList>
            <consortium name="DOE Joint Genome Institute"/>
            <person name="Kuo A."/>
            <person name="Kohler A."/>
            <person name="Costa M.D."/>
            <person name="Nagy L.G."/>
            <person name="Floudas D."/>
            <person name="Copeland A."/>
            <person name="Barry K.W."/>
            <person name="Cichocki N."/>
            <person name="Veneault-Fourrey C."/>
            <person name="LaButti K."/>
            <person name="Lindquist E.A."/>
            <person name="Lipzen A."/>
            <person name="Lundell T."/>
            <person name="Morin E."/>
            <person name="Murat C."/>
            <person name="Sun H."/>
            <person name="Tunlid A."/>
            <person name="Henrissat B."/>
            <person name="Grigoriev I.V."/>
            <person name="Hibbett D.S."/>
            <person name="Martin F."/>
            <person name="Nordberg H.P."/>
            <person name="Cantor M.N."/>
            <person name="Hua S.X."/>
        </authorList>
    </citation>
    <scope>NUCLEOTIDE SEQUENCE [LARGE SCALE GENOMIC DNA]</scope>
    <source>
        <strain evidence="2 3">Marx 270</strain>
    </source>
</reference>
<accession>A0A0C3IIW0</accession>
<keyword evidence="3" id="KW-1185">Reference proteome</keyword>
<name>A0A0C3IIW0_PISTI</name>
<dbReference type="EMBL" id="KN832037">
    <property type="protein sequence ID" value="KIN96917.1"/>
    <property type="molecule type" value="Genomic_DNA"/>
</dbReference>
<dbReference type="AlphaFoldDB" id="A0A0C3IIW0"/>
<proteinExistence type="predicted"/>
<reference evidence="3" key="2">
    <citation type="submission" date="2015-01" db="EMBL/GenBank/DDBJ databases">
        <title>Evolutionary Origins and Diversification of the Mycorrhizal Mutualists.</title>
        <authorList>
            <consortium name="DOE Joint Genome Institute"/>
            <consortium name="Mycorrhizal Genomics Consortium"/>
            <person name="Kohler A."/>
            <person name="Kuo A."/>
            <person name="Nagy L.G."/>
            <person name="Floudas D."/>
            <person name="Copeland A."/>
            <person name="Barry K.W."/>
            <person name="Cichocki N."/>
            <person name="Veneault-Fourrey C."/>
            <person name="LaButti K."/>
            <person name="Lindquist E.A."/>
            <person name="Lipzen A."/>
            <person name="Lundell T."/>
            <person name="Morin E."/>
            <person name="Murat C."/>
            <person name="Riley R."/>
            <person name="Ohm R."/>
            <person name="Sun H."/>
            <person name="Tunlid A."/>
            <person name="Henrissat B."/>
            <person name="Grigoriev I.V."/>
            <person name="Hibbett D.S."/>
            <person name="Martin F."/>
        </authorList>
    </citation>
    <scope>NUCLEOTIDE SEQUENCE [LARGE SCALE GENOMIC DNA]</scope>
    <source>
        <strain evidence="3">Marx 270</strain>
    </source>
</reference>
<gene>
    <name evidence="2" type="ORF">M404DRAFT_922867</name>
</gene>
<dbReference type="HOGENOM" id="CLU_2085776_0_0_1"/>
<feature type="compositionally biased region" description="Basic and acidic residues" evidence="1">
    <location>
        <begin position="48"/>
        <end position="67"/>
    </location>
</feature>
<evidence type="ECO:0000313" key="3">
    <source>
        <dbReference type="Proteomes" id="UP000054217"/>
    </source>
</evidence>
<evidence type="ECO:0000313" key="2">
    <source>
        <dbReference type="EMBL" id="KIN96917.1"/>
    </source>
</evidence>
<feature type="compositionally biased region" description="Polar residues" evidence="1">
    <location>
        <begin position="31"/>
        <end position="43"/>
    </location>
</feature>
<evidence type="ECO:0000256" key="1">
    <source>
        <dbReference type="SAM" id="MobiDB-lite"/>
    </source>
</evidence>
<sequence>MQELGPPRACSSSTSRITQNSNSRLRPMFNGSHTTASQSSGDNLRSGAESKMKEGGSEFSRQDKTREGATVGAVGLEVGKVGNGQAPYIPVQRRVFREDRSKGLICPDVEVAGGVER</sequence>
<dbReference type="InParanoid" id="A0A0C3IIW0"/>
<feature type="region of interest" description="Disordered" evidence="1">
    <location>
        <begin position="1"/>
        <end position="70"/>
    </location>
</feature>
<feature type="compositionally biased region" description="Polar residues" evidence="1">
    <location>
        <begin position="10"/>
        <end position="24"/>
    </location>
</feature>
<organism evidence="2 3">
    <name type="scientific">Pisolithus tinctorius Marx 270</name>
    <dbReference type="NCBI Taxonomy" id="870435"/>
    <lineage>
        <taxon>Eukaryota</taxon>
        <taxon>Fungi</taxon>
        <taxon>Dikarya</taxon>
        <taxon>Basidiomycota</taxon>
        <taxon>Agaricomycotina</taxon>
        <taxon>Agaricomycetes</taxon>
        <taxon>Agaricomycetidae</taxon>
        <taxon>Boletales</taxon>
        <taxon>Sclerodermatineae</taxon>
        <taxon>Pisolithaceae</taxon>
        <taxon>Pisolithus</taxon>
    </lineage>
</organism>